<evidence type="ECO:0000259" key="1">
    <source>
        <dbReference type="Pfam" id="PF17906"/>
    </source>
</evidence>
<protein>
    <recommendedName>
        <fullName evidence="1">Mos1 transposase HTH domain-containing protein</fullName>
    </recommendedName>
</protein>
<dbReference type="InterPro" id="IPR052709">
    <property type="entry name" value="Transposase-MT_Hybrid"/>
</dbReference>
<dbReference type="InterPro" id="IPR041426">
    <property type="entry name" value="Mos1_HTH"/>
</dbReference>
<accession>A0A0K8SZ19</accession>
<dbReference type="PANTHER" id="PTHR46060:SF1">
    <property type="entry name" value="MARINER MOS1 TRANSPOSASE-LIKE PROTEIN"/>
    <property type="match status" value="1"/>
</dbReference>
<organism evidence="2">
    <name type="scientific">Lygus hesperus</name>
    <name type="common">Western plant bug</name>
    <dbReference type="NCBI Taxonomy" id="30085"/>
    <lineage>
        <taxon>Eukaryota</taxon>
        <taxon>Metazoa</taxon>
        <taxon>Ecdysozoa</taxon>
        <taxon>Arthropoda</taxon>
        <taxon>Hexapoda</taxon>
        <taxon>Insecta</taxon>
        <taxon>Pterygota</taxon>
        <taxon>Neoptera</taxon>
        <taxon>Paraneoptera</taxon>
        <taxon>Hemiptera</taxon>
        <taxon>Heteroptera</taxon>
        <taxon>Panheteroptera</taxon>
        <taxon>Cimicomorpha</taxon>
        <taxon>Miridae</taxon>
        <taxon>Mirini</taxon>
        <taxon>Lygus</taxon>
    </lineage>
</organism>
<dbReference type="AlphaFoldDB" id="A0A0K8SZ19"/>
<dbReference type="PANTHER" id="PTHR46060">
    <property type="entry name" value="MARINER MOS1 TRANSPOSASE-LIKE PROTEIN"/>
    <property type="match status" value="1"/>
</dbReference>
<feature type="domain" description="Mos1 transposase HTH" evidence="1">
    <location>
        <begin position="13"/>
        <end position="45"/>
    </location>
</feature>
<reference evidence="2" key="1">
    <citation type="submission" date="2014-09" db="EMBL/GenBank/DDBJ databases">
        <authorList>
            <person name="Magalhaes I.L.F."/>
            <person name="Oliveira U."/>
            <person name="Santos F.R."/>
            <person name="Vidigal T.H.D.A."/>
            <person name="Brescovit A.D."/>
            <person name="Santos A.J."/>
        </authorList>
    </citation>
    <scope>NUCLEOTIDE SEQUENCE</scope>
</reference>
<evidence type="ECO:0000313" key="2">
    <source>
        <dbReference type="EMBL" id="JAG58508.1"/>
    </source>
</evidence>
<sequence>MDLPIAPASASEVRAVIRFSTAKGLSAVKIHRELVSVYGDNVMSIQMGRRLRVDFLGGRANVRDEPRSGRSSTATEGEPFEHVRSLIDANGRLTLDDIFMKLPPHIEISRNSVANILSDKLGYTKVCARWVPRLLTEQHKQNRVEAASKFMELLESEGESL</sequence>
<proteinExistence type="predicted"/>
<dbReference type="Pfam" id="PF17906">
    <property type="entry name" value="HTH_48"/>
    <property type="match status" value="1"/>
</dbReference>
<name>A0A0K8SZ19_LYGHE</name>
<dbReference type="EMBL" id="GBRD01007313">
    <property type="protein sequence ID" value="JAG58508.1"/>
    <property type="molecule type" value="Transcribed_RNA"/>
</dbReference>